<dbReference type="EMBL" id="CP030850">
    <property type="protein sequence ID" value="AXE18121.1"/>
    <property type="molecule type" value="Genomic_DNA"/>
</dbReference>
<protein>
    <submittedName>
        <fullName evidence="1">Uncharacterized protein</fullName>
    </submittedName>
</protein>
<name>A0A344THK0_9BACT</name>
<dbReference type="Proteomes" id="UP000251993">
    <property type="component" value="Chromosome"/>
</dbReference>
<accession>A0A344THK0</accession>
<dbReference type="AlphaFoldDB" id="A0A344THK0"/>
<proteinExistence type="predicted"/>
<gene>
    <name evidence="1" type="ORF">DR864_10420</name>
</gene>
<organism evidence="1 2">
    <name type="scientific">Runella rosea</name>
    <dbReference type="NCBI Taxonomy" id="2259595"/>
    <lineage>
        <taxon>Bacteria</taxon>
        <taxon>Pseudomonadati</taxon>
        <taxon>Bacteroidota</taxon>
        <taxon>Cytophagia</taxon>
        <taxon>Cytophagales</taxon>
        <taxon>Spirosomataceae</taxon>
        <taxon>Runella</taxon>
    </lineage>
</organism>
<sequence>MKKLIHFLFFIIPTIGGISSTFAQVDSIRITHTQETGTLEKQRFIDQYDYVFMTKEPTKWMLKGYGNINNLLGSNIFQKGYVKRTVDFRLGVERKLSPSFSIEIDVARVSKVPLTEAGLIDYSYYYTSSGNRCWATSAELRWYYDMAKRIRKGKSSNNFSGNYLSLRYERLWQNENSVATGLSGTNGKWNTDYFGSYYHSQLSLNYGIQRRFFRYGLIDFSIALNRNTNQQIHRKLTFLDGDNSIKQPVDWSNIQESITSTPQHNWLITTNFKVGVALADFKKSSNIPACDVFQCFENENNLWKISWPRISLSTSLQALNGSVGYEQKIAKSAFSVNTYLNLFTLNNLQKNTQQYDPDTETYFTGNSQSLSLGAQLHIQPRWYFLMNRQVRAGKSGNNLSGLYAGVNNVFFGSYGFLENDRYKLAFDLTPMFVNTGLLMGYQRKLFKNGFIDLNITKGLLDREPYLLGPNNFIFDFKLGFAL</sequence>
<evidence type="ECO:0000313" key="1">
    <source>
        <dbReference type="EMBL" id="AXE18121.1"/>
    </source>
</evidence>
<dbReference type="KEGG" id="run:DR864_10420"/>
<dbReference type="RefSeq" id="WP_114066906.1">
    <property type="nucleotide sequence ID" value="NZ_CP030850.1"/>
</dbReference>
<reference evidence="1 2" key="1">
    <citation type="submission" date="2018-07" db="EMBL/GenBank/DDBJ databases">
        <title>Genome sequencing of Runella.</title>
        <authorList>
            <person name="Baek M.-G."/>
            <person name="Yi H."/>
        </authorList>
    </citation>
    <scope>NUCLEOTIDE SEQUENCE [LARGE SCALE GENOMIC DNA]</scope>
    <source>
        <strain evidence="1 2">HYN0085</strain>
    </source>
</reference>
<keyword evidence="2" id="KW-1185">Reference proteome</keyword>
<dbReference type="OrthoDB" id="912723at2"/>
<evidence type="ECO:0000313" key="2">
    <source>
        <dbReference type="Proteomes" id="UP000251993"/>
    </source>
</evidence>